<dbReference type="Proteomes" id="UP000198290">
    <property type="component" value="Chromosome"/>
</dbReference>
<keyword evidence="1" id="KW-0175">Coiled coil</keyword>
<protein>
    <submittedName>
        <fullName evidence="3">Uncharacterized protein</fullName>
    </submittedName>
</protein>
<evidence type="ECO:0000313" key="3">
    <source>
        <dbReference type="EMBL" id="BBF83694.1"/>
    </source>
</evidence>
<dbReference type="AlphaFoldDB" id="A0A3G9G840"/>
<evidence type="ECO:0000256" key="1">
    <source>
        <dbReference type="SAM" id="Coils"/>
    </source>
</evidence>
<reference evidence="4" key="1">
    <citation type="journal article" date="2017" name="Biotechnol. Biofuels">
        <title>Evaluation of environmental bacterial communities as a factor affecting the growth of duckweed Lemna minor.</title>
        <authorList>
            <person name="Ishizawa H."/>
            <person name="Kuroda M."/>
            <person name="Morikawa M."/>
            <person name="Ike M."/>
        </authorList>
    </citation>
    <scope>NUCLEOTIDE SEQUENCE [LARGE SCALE GENOMIC DNA]</scope>
    <source>
        <strain evidence="4">H3</strain>
    </source>
</reference>
<reference evidence="3 4" key="2">
    <citation type="journal article" date="2017" name="Genome Announc.">
        <title>Draft genome sequence of Aquitalea magnusonii strain H3, a plant growth-promoting bacterium of duckweed Lemna minor.</title>
        <authorList>
            <person name="Ishizawa H."/>
            <person name="Kuroda M."/>
            <person name="Ike M."/>
        </authorList>
    </citation>
    <scope>NUCLEOTIDE SEQUENCE [LARGE SCALE GENOMIC DNA]</scope>
    <source>
        <strain evidence="3 4">H3</strain>
    </source>
</reference>
<feature type="compositionally biased region" description="Polar residues" evidence="2">
    <location>
        <begin position="1"/>
        <end position="11"/>
    </location>
</feature>
<name>A0A3G9G840_9NEIS</name>
<gene>
    <name evidence="3" type="ORF">DLM_0006</name>
</gene>
<feature type="region of interest" description="Disordered" evidence="2">
    <location>
        <begin position="1"/>
        <end position="27"/>
    </location>
</feature>
<dbReference type="KEGG" id="amah:DLM_0006"/>
<evidence type="ECO:0000256" key="2">
    <source>
        <dbReference type="SAM" id="MobiDB-lite"/>
    </source>
</evidence>
<accession>A0A3G9G840</accession>
<sequence length="74" mass="8504">MTRLSAQQESELASLMPQLQGEAASLPEETRARVIQLIAQRERLQQEIASWIAQMRDEMQTVSQNNRLLKTYTS</sequence>
<evidence type="ECO:0000313" key="4">
    <source>
        <dbReference type="Proteomes" id="UP000198290"/>
    </source>
</evidence>
<keyword evidence="4" id="KW-1185">Reference proteome</keyword>
<proteinExistence type="predicted"/>
<feature type="coiled-coil region" evidence="1">
    <location>
        <begin position="34"/>
        <end position="61"/>
    </location>
</feature>
<reference evidence="4" key="3">
    <citation type="journal article" date="2017" name="Plant Physiol. Biochem.">
        <title>Differential oxidative and antioxidative response of duckweed Lemna minor toward plant growth promoting/inhibiting bacteria.</title>
        <authorList>
            <person name="Ishizawa H."/>
            <person name="Kuroda M."/>
            <person name="Morikawa M."/>
            <person name="Ike M."/>
        </authorList>
    </citation>
    <scope>NUCLEOTIDE SEQUENCE [LARGE SCALE GENOMIC DNA]</scope>
    <source>
        <strain evidence="4">H3</strain>
    </source>
</reference>
<organism evidence="3 4">
    <name type="scientific">Aquitalea magnusonii</name>
    <dbReference type="NCBI Taxonomy" id="332411"/>
    <lineage>
        <taxon>Bacteria</taxon>
        <taxon>Pseudomonadati</taxon>
        <taxon>Pseudomonadota</taxon>
        <taxon>Betaproteobacteria</taxon>
        <taxon>Neisseriales</taxon>
        <taxon>Chromobacteriaceae</taxon>
        <taxon>Aquitalea</taxon>
    </lineage>
</organism>
<dbReference type="EMBL" id="AP018823">
    <property type="protein sequence ID" value="BBF83694.1"/>
    <property type="molecule type" value="Genomic_DNA"/>
</dbReference>